<evidence type="ECO:0000313" key="8">
    <source>
        <dbReference type="Proteomes" id="UP000051330"/>
    </source>
</evidence>
<dbReference type="GO" id="GO:0006772">
    <property type="term" value="P:thiamine metabolic process"/>
    <property type="evidence" value="ECO:0007669"/>
    <property type="project" value="UniProtKB-UniRule"/>
</dbReference>
<gene>
    <name evidence="7" type="ORF">FD09_GL002489</name>
</gene>
<evidence type="ECO:0000259" key="6">
    <source>
        <dbReference type="SMART" id="SM00983"/>
    </source>
</evidence>
<dbReference type="InterPro" id="IPR053149">
    <property type="entry name" value="TPK"/>
</dbReference>
<dbReference type="OrthoDB" id="9804377at2"/>
<dbReference type="GO" id="GO:0030975">
    <property type="term" value="F:thiamine binding"/>
    <property type="evidence" value="ECO:0007669"/>
    <property type="project" value="InterPro"/>
</dbReference>
<evidence type="ECO:0000256" key="5">
    <source>
        <dbReference type="NCBIfam" id="TIGR01378"/>
    </source>
</evidence>
<keyword evidence="8" id="KW-1185">Reference proteome</keyword>
<proteinExistence type="predicted"/>
<dbReference type="PANTHER" id="PTHR41299:SF1">
    <property type="entry name" value="THIAMINE PYROPHOSPHOKINASE"/>
    <property type="match status" value="1"/>
</dbReference>
<evidence type="ECO:0000313" key="7">
    <source>
        <dbReference type="EMBL" id="KRL12949.1"/>
    </source>
</evidence>
<evidence type="ECO:0000256" key="4">
    <source>
        <dbReference type="ARBA" id="ARBA00022840"/>
    </source>
</evidence>
<sequence>MKHIGVMLGGPTDLWPSTLHSDNDAPITDWLGVDRGSLRLLEKGIVPVTAIGDYDSLTPAERRQVEHTVHDVRYAQPEKDDTDSELALQIAFEDLRADEVTIFGATGGRLDHLLVNLWLLAEPRFKEYADHVAIVDRQNLIRFYLPQAHLLFPETGYKYIGFVNLTPIREFEIHNAKYPLASFTSDYPVSWASNEFLDDRQPIQIAFTKGVVAAIYSKD</sequence>
<comment type="caution">
    <text evidence="7">The sequence shown here is derived from an EMBL/GenBank/DDBJ whole genome shotgun (WGS) entry which is preliminary data.</text>
</comment>
<dbReference type="EMBL" id="AZEC01000005">
    <property type="protein sequence ID" value="KRL12949.1"/>
    <property type="molecule type" value="Genomic_DNA"/>
</dbReference>
<dbReference type="InterPro" id="IPR006282">
    <property type="entry name" value="Thi_PPkinase"/>
</dbReference>
<name>A0A0R1N568_9LACO</name>
<evidence type="ECO:0000256" key="1">
    <source>
        <dbReference type="ARBA" id="ARBA00022679"/>
    </source>
</evidence>
<dbReference type="PANTHER" id="PTHR41299">
    <property type="entry name" value="THIAMINE PYROPHOSPHOKINASE"/>
    <property type="match status" value="1"/>
</dbReference>
<dbReference type="SUPFAM" id="SSF63999">
    <property type="entry name" value="Thiamin pyrophosphokinase, catalytic domain"/>
    <property type="match status" value="1"/>
</dbReference>
<dbReference type="GO" id="GO:0016301">
    <property type="term" value="F:kinase activity"/>
    <property type="evidence" value="ECO:0007669"/>
    <property type="project" value="UniProtKB-KW"/>
</dbReference>
<dbReference type="Gene3D" id="3.40.50.10240">
    <property type="entry name" value="Thiamin pyrophosphokinase, catalytic domain"/>
    <property type="match status" value="1"/>
</dbReference>
<dbReference type="GO" id="GO:0009229">
    <property type="term" value="P:thiamine diphosphate biosynthetic process"/>
    <property type="evidence" value="ECO:0007669"/>
    <property type="project" value="InterPro"/>
</dbReference>
<dbReference type="NCBIfam" id="TIGR01378">
    <property type="entry name" value="thi_PPkinase"/>
    <property type="match status" value="1"/>
</dbReference>
<dbReference type="EC" id="2.7.6.2" evidence="5"/>
<dbReference type="Pfam" id="PF04263">
    <property type="entry name" value="TPK_catalytic"/>
    <property type="match status" value="1"/>
</dbReference>
<keyword evidence="3 7" id="KW-0418">Kinase</keyword>
<keyword evidence="1" id="KW-0808">Transferase</keyword>
<keyword evidence="4" id="KW-0067">ATP-binding</keyword>
<accession>A0A0R1N568</accession>
<evidence type="ECO:0000256" key="2">
    <source>
        <dbReference type="ARBA" id="ARBA00022741"/>
    </source>
</evidence>
<dbReference type="InterPro" id="IPR007373">
    <property type="entry name" value="Thiamin_PyroPKinase_B1-bd"/>
</dbReference>
<dbReference type="InterPro" id="IPR007371">
    <property type="entry name" value="TPK_catalytic"/>
</dbReference>
<reference evidence="7 8" key="1">
    <citation type="journal article" date="2015" name="Genome Announc.">
        <title>Expanding the biotechnology potential of lactobacilli through comparative genomics of 213 strains and associated genera.</title>
        <authorList>
            <person name="Sun Z."/>
            <person name="Harris H.M."/>
            <person name="McCann A."/>
            <person name="Guo C."/>
            <person name="Argimon S."/>
            <person name="Zhang W."/>
            <person name="Yang X."/>
            <person name="Jeffery I.B."/>
            <person name="Cooney J.C."/>
            <person name="Kagawa T.F."/>
            <person name="Liu W."/>
            <person name="Song Y."/>
            <person name="Salvetti E."/>
            <person name="Wrobel A."/>
            <person name="Rasinkangas P."/>
            <person name="Parkhill J."/>
            <person name="Rea M.C."/>
            <person name="O'Sullivan O."/>
            <person name="Ritari J."/>
            <person name="Douillard F.P."/>
            <person name="Paul Ross R."/>
            <person name="Yang R."/>
            <person name="Briner A.E."/>
            <person name="Felis G.E."/>
            <person name="de Vos W.M."/>
            <person name="Barrangou R."/>
            <person name="Klaenhammer T.R."/>
            <person name="Caufield P.W."/>
            <person name="Cui Y."/>
            <person name="Zhang H."/>
            <person name="O'Toole P.W."/>
        </authorList>
    </citation>
    <scope>NUCLEOTIDE SEQUENCE [LARGE SCALE GENOMIC DNA]</scope>
    <source>
        <strain evidence="7 8">DSM 12744</strain>
    </source>
</reference>
<dbReference type="CDD" id="cd07995">
    <property type="entry name" value="TPK"/>
    <property type="match status" value="1"/>
</dbReference>
<dbReference type="GO" id="GO:0004788">
    <property type="term" value="F:thiamine diphosphokinase activity"/>
    <property type="evidence" value="ECO:0007669"/>
    <property type="project" value="UniProtKB-UniRule"/>
</dbReference>
<keyword evidence="2" id="KW-0547">Nucleotide-binding</keyword>
<dbReference type="RefSeq" id="WP_057819830.1">
    <property type="nucleotide sequence ID" value="NZ_AZEC01000005.1"/>
</dbReference>
<dbReference type="PATRIC" id="fig|1423792.3.peg.2537"/>
<dbReference type="InterPro" id="IPR036759">
    <property type="entry name" value="TPK_catalytic_sf"/>
</dbReference>
<dbReference type="Proteomes" id="UP000051330">
    <property type="component" value="Unassembled WGS sequence"/>
</dbReference>
<protein>
    <recommendedName>
        <fullName evidence="5">Thiamine diphosphokinase</fullName>
        <ecNumber evidence="5">2.7.6.2</ecNumber>
    </recommendedName>
</protein>
<dbReference type="Pfam" id="PF04265">
    <property type="entry name" value="TPK_B1_binding"/>
    <property type="match status" value="1"/>
</dbReference>
<evidence type="ECO:0000256" key="3">
    <source>
        <dbReference type="ARBA" id="ARBA00022777"/>
    </source>
</evidence>
<organism evidence="7 8">
    <name type="scientific">Schleiferilactobacillus perolens DSM 12744</name>
    <dbReference type="NCBI Taxonomy" id="1423792"/>
    <lineage>
        <taxon>Bacteria</taxon>
        <taxon>Bacillati</taxon>
        <taxon>Bacillota</taxon>
        <taxon>Bacilli</taxon>
        <taxon>Lactobacillales</taxon>
        <taxon>Lactobacillaceae</taxon>
        <taxon>Schleiferilactobacillus</taxon>
    </lineage>
</organism>
<feature type="domain" description="Thiamin pyrophosphokinase thiamin-binding" evidence="6">
    <location>
        <begin position="147"/>
        <end position="213"/>
    </location>
</feature>
<dbReference type="STRING" id="1423792.FD09_GL002489"/>
<dbReference type="SMART" id="SM00983">
    <property type="entry name" value="TPK_B1_binding"/>
    <property type="match status" value="1"/>
</dbReference>
<dbReference type="GO" id="GO:0005524">
    <property type="term" value="F:ATP binding"/>
    <property type="evidence" value="ECO:0007669"/>
    <property type="project" value="UniProtKB-KW"/>
</dbReference>
<dbReference type="AlphaFoldDB" id="A0A0R1N568"/>